<evidence type="ECO:0000256" key="1">
    <source>
        <dbReference type="SAM" id="Phobius"/>
    </source>
</evidence>
<gene>
    <name evidence="4" type="ORF">FSA03_13580</name>
    <name evidence="3" type="ORF">FSA06_12445</name>
</gene>
<reference evidence="3 5" key="2">
    <citation type="submission" date="2019-07" db="EMBL/GenBank/DDBJ databases">
        <title>Genome sequencing of Bacteroides fragilis.</title>
        <authorList>
            <person name="Galasyn E.V."/>
            <person name="Ruoff K.L."/>
            <person name="Price C.E."/>
            <person name="Valls R.A."/>
            <person name="O'Toole G.A."/>
        </authorList>
    </citation>
    <scope>NUCLEOTIDE SEQUENCE [LARGE SCALE GENOMIC DNA]</scope>
    <source>
        <strain evidence="3 5">AD135F_1B</strain>
    </source>
</reference>
<evidence type="ECO:0000313" key="6">
    <source>
        <dbReference type="Proteomes" id="UP000319026"/>
    </source>
</evidence>
<dbReference type="PANTHER" id="PTHR30094:SF0">
    <property type="entry name" value="BIFUNCTIONAL GLUTATHIONYLSPERMIDINE SYNTHETASE_AMIDASE-RELATED"/>
    <property type="match status" value="1"/>
</dbReference>
<dbReference type="EMBL" id="VOHV01000005">
    <property type="protein sequence ID" value="TWV40971.1"/>
    <property type="molecule type" value="Genomic_DNA"/>
</dbReference>
<dbReference type="SUPFAM" id="SSF54001">
    <property type="entry name" value="Cysteine proteinases"/>
    <property type="match status" value="1"/>
</dbReference>
<dbReference type="InterPro" id="IPR051705">
    <property type="entry name" value="Gsp_Synthetase/Amidase"/>
</dbReference>
<dbReference type="Proteomes" id="UP000315444">
    <property type="component" value="Unassembled WGS sequence"/>
</dbReference>
<comment type="caution">
    <text evidence="4">The sequence shown here is derived from an EMBL/GenBank/DDBJ whole genome shotgun (WGS) entry which is preliminary data.</text>
</comment>
<feature type="domain" description="Peptidase C51" evidence="2">
    <location>
        <begin position="48"/>
        <end position="185"/>
    </location>
</feature>
<organism evidence="4 6">
    <name type="scientific">Bacteroides fragilis</name>
    <dbReference type="NCBI Taxonomy" id="817"/>
    <lineage>
        <taxon>Bacteria</taxon>
        <taxon>Pseudomonadati</taxon>
        <taxon>Bacteroidota</taxon>
        <taxon>Bacteroidia</taxon>
        <taxon>Bacteroidales</taxon>
        <taxon>Bacteroidaceae</taxon>
        <taxon>Bacteroides</taxon>
    </lineage>
</organism>
<dbReference type="PANTHER" id="PTHR30094">
    <property type="entry name" value="BIFUNCTIONAL GLUTATHIONYLSPERMIDINE SYNTHETASE/AMIDASE-RELATED"/>
    <property type="match status" value="1"/>
</dbReference>
<dbReference type="Gene3D" id="3.90.1720.10">
    <property type="entry name" value="endopeptidase domain like (from Nostoc punctiforme)"/>
    <property type="match status" value="1"/>
</dbReference>
<dbReference type="GO" id="GO:0016874">
    <property type="term" value="F:ligase activity"/>
    <property type="evidence" value="ECO:0007669"/>
    <property type="project" value="TreeGrafter"/>
</dbReference>
<reference evidence="4 6" key="1">
    <citation type="submission" date="2019-07" db="EMBL/GenBank/DDBJ databases">
        <title>Genome Sequencing of Bacteroides fragilis.</title>
        <authorList>
            <person name="Pinto K.M."/>
            <person name="Ruoff K.L."/>
            <person name="Price C.E."/>
            <person name="Valls R.A."/>
            <person name="O'Toole G.A."/>
        </authorList>
    </citation>
    <scope>NUCLEOTIDE SEQUENCE [LARGE SCALE GENOMIC DNA]</scope>
    <source>
        <strain evidence="4 6">AD135F_3B</strain>
    </source>
</reference>
<evidence type="ECO:0000313" key="5">
    <source>
        <dbReference type="Proteomes" id="UP000315444"/>
    </source>
</evidence>
<dbReference type="Pfam" id="PF05257">
    <property type="entry name" value="CHAP"/>
    <property type="match status" value="1"/>
</dbReference>
<evidence type="ECO:0000259" key="2">
    <source>
        <dbReference type="PROSITE" id="PS50911"/>
    </source>
</evidence>
<accession>A0AB38PQA5</accession>
<dbReference type="InterPro" id="IPR007921">
    <property type="entry name" value="CHAP_dom"/>
</dbReference>
<keyword evidence="1" id="KW-0812">Transmembrane</keyword>
<evidence type="ECO:0000313" key="3">
    <source>
        <dbReference type="EMBL" id="TWV40971.1"/>
    </source>
</evidence>
<name>A0AB38PQA5_BACFG</name>
<dbReference type="Proteomes" id="UP000319026">
    <property type="component" value="Unassembled WGS sequence"/>
</dbReference>
<dbReference type="PROSITE" id="PS50911">
    <property type="entry name" value="CHAP"/>
    <property type="match status" value="1"/>
</dbReference>
<keyword evidence="1" id="KW-1133">Transmembrane helix</keyword>
<proteinExistence type="predicted"/>
<protein>
    <submittedName>
        <fullName evidence="4">CHAP domain-containing protein</fullName>
    </submittedName>
</protein>
<keyword evidence="1" id="KW-0472">Membrane</keyword>
<evidence type="ECO:0000313" key="4">
    <source>
        <dbReference type="EMBL" id="TWV48417.1"/>
    </source>
</evidence>
<feature type="transmembrane region" description="Helical" evidence="1">
    <location>
        <begin position="6"/>
        <end position="27"/>
    </location>
</feature>
<dbReference type="EMBL" id="VOHT01000005">
    <property type="protein sequence ID" value="TWV48417.1"/>
    <property type="molecule type" value="Genomic_DNA"/>
</dbReference>
<sequence length="197" mass="22382">MVILKIIIIVSILFFVVVVIYIFSTYCNLNVNTQRGTVVDSLNSVYVYYNGGVNQTSGRNVVDGYNIGMKYQCVEFVKRYYYEYYHHKMPDSYGHAKSFFDKKLSNGEMNVSRGLIQYKNGEGILPQIGDIVVFDGYLFNPYGHVAIISAVGTNEVELIQQNSGCMNVSRKCLGLTKNNSGWEIQNKRILGWLHIAE</sequence>
<dbReference type="InterPro" id="IPR038765">
    <property type="entry name" value="Papain-like_cys_pep_sf"/>
</dbReference>
<dbReference type="AlphaFoldDB" id="A0AB38PQA5"/>